<keyword evidence="5" id="KW-0732">Signal</keyword>
<dbReference type="PANTHER" id="PTHR21227">
    <property type="entry name" value="TRNA-SPLICING ENDONUCLEASE SUBUNIT SEN2"/>
    <property type="match status" value="1"/>
</dbReference>
<keyword evidence="8" id="KW-1185">Reference proteome</keyword>
<feature type="compositionally biased region" description="Gly residues" evidence="4">
    <location>
        <begin position="196"/>
        <end position="208"/>
    </location>
</feature>
<dbReference type="GO" id="GO:0005737">
    <property type="term" value="C:cytoplasm"/>
    <property type="evidence" value="ECO:0007669"/>
    <property type="project" value="TreeGrafter"/>
</dbReference>
<dbReference type="InterPro" id="IPR036167">
    <property type="entry name" value="tRNA_intron_Endo_cat-like_sf"/>
</dbReference>
<reference evidence="8" key="1">
    <citation type="journal article" date="2016" name="Nat. Commun.">
        <title>The Gonium pectorale genome demonstrates co-option of cell cycle regulation during the evolution of multicellularity.</title>
        <authorList>
            <person name="Hanschen E.R."/>
            <person name="Marriage T.N."/>
            <person name="Ferris P.J."/>
            <person name="Hamaji T."/>
            <person name="Toyoda A."/>
            <person name="Fujiyama A."/>
            <person name="Neme R."/>
            <person name="Noguchi H."/>
            <person name="Minakuchi Y."/>
            <person name="Suzuki M."/>
            <person name="Kawai-Toyooka H."/>
            <person name="Smith D.R."/>
            <person name="Sparks H."/>
            <person name="Anderson J."/>
            <person name="Bakaric R."/>
            <person name="Luria V."/>
            <person name="Karger A."/>
            <person name="Kirschner M.W."/>
            <person name="Durand P.M."/>
            <person name="Michod R.E."/>
            <person name="Nozaki H."/>
            <person name="Olson B.J."/>
        </authorList>
    </citation>
    <scope>NUCLEOTIDE SEQUENCE [LARGE SCALE GENOMIC DNA]</scope>
    <source>
        <strain evidence="8">NIES-2863</strain>
    </source>
</reference>
<sequence length="471" mass="48222">MLATLASLRLHALLQHGGVWLAVPPESAELLNQCCTGQMDGGPGTAEEVAAVLAPLVGEPAQLLPTLGTPSAQPMEAVVATTAGAPSPQPPQPPQRPADGLQPVDGLVPAAGGEQEPPRRPALEGGPANGDGDGDGDSLIQDADRGQGAATDGDLHAGGGVGPAGPQEPADAAVGPSAPDAADAVAGPGRPAGWMDGVGAGAGAGAGPGHSAAQHGYERLGAGADGGRGGRGRGRRGGGRGAPPPYCPAANGCRLVAVRLTPEETFFLHYVLRCLEVYELRPGAPLPATSEHVELLSSEALWRACIAIRSNFVTSYAAYHHLKAKGWIPRSGLLYGVDYVVYQLHPVGAHSDYGVLVLPVGPGGAPSGPHTPPLSWLDLQITNRLVNQVVKKLVLLYLYEQPGPDHSTPACLDNFAVCGRWTGAAQLERLSIDAASHAPILVTAPIPGPALAHAQVEERIVRRWVPDATRD</sequence>
<dbReference type="OrthoDB" id="10249562at2759"/>
<dbReference type="Gene3D" id="3.40.1350.10">
    <property type="match status" value="1"/>
</dbReference>
<evidence type="ECO:0000256" key="5">
    <source>
        <dbReference type="SAM" id="SignalP"/>
    </source>
</evidence>
<dbReference type="Pfam" id="PF01974">
    <property type="entry name" value="tRNA_int_endo"/>
    <property type="match status" value="1"/>
</dbReference>
<feature type="signal peptide" evidence="5">
    <location>
        <begin position="1"/>
        <end position="22"/>
    </location>
</feature>
<protein>
    <recommendedName>
        <fullName evidence="2">tRNA-intron lyase</fullName>
        <ecNumber evidence="2">4.6.1.16</ecNumber>
    </recommendedName>
</protein>
<dbReference type="AlphaFoldDB" id="A0A150FZP7"/>
<accession>A0A150FZP7</accession>
<feature type="chain" id="PRO_5007561865" description="tRNA-intron lyase" evidence="5">
    <location>
        <begin position="23"/>
        <end position="471"/>
    </location>
</feature>
<feature type="domain" description="tRNA intron endonuclease catalytic" evidence="6">
    <location>
        <begin position="312"/>
        <end position="398"/>
    </location>
</feature>
<dbReference type="SUPFAM" id="SSF53032">
    <property type="entry name" value="tRNA-intron endonuclease catalytic domain-like"/>
    <property type="match status" value="1"/>
</dbReference>
<dbReference type="EMBL" id="LSYV01000103">
    <property type="protein sequence ID" value="KXZ43093.1"/>
    <property type="molecule type" value="Genomic_DNA"/>
</dbReference>
<comment type="catalytic activity">
    <reaction evidence="3">
        <text>pretRNA = a 3'-half-tRNA molecule with a 5'-OH end + a 5'-half-tRNA molecule with a 2',3'-cyclic phosphate end + an intron with a 2',3'-cyclic phosphate and a 5'-hydroxyl terminus.</text>
        <dbReference type="EC" id="4.6.1.16"/>
    </reaction>
</comment>
<name>A0A150FZP7_GONPE</name>
<dbReference type="STRING" id="33097.A0A150FZP7"/>
<proteinExistence type="inferred from homology"/>
<feature type="region of interest" description="Disordered" evidence="4">
    <location>
        <begin position="82"/>
        <end position="243"/>
    </location>
</feature>
<evidence type="ECO:0000256" key="2">
    <source>
        <dbReference type="ARBA" id="ARBA00012573"/>
    </source>
</evidence>
<dbReference type="GO" id="GO:0000214">
    <property type="term" value="C:tRNA-intron endonuclease complex"/>
    <property type="evidence" value="ECO:0007669"/>
    <property type="project" value="TreeGrafter"/>
</dbReference>
<comment type="similarity">
    <text evidence="1">Belongs to the tRNA-intron endonuclease family.</text>
</comment>
<dbReference type="InterPro" id="IPR011856">
    <property type="entry name" value="tRNA_endonuc-like_dom_sf"/>
</dbReference>
<feature type="compositionally biased region" description="Pro residues" evidence="4">
    <location>
        <begin position="87"/>
        <end position="96"/>
    </location>
</feature>
<dbReference type="EC" id="4.6.1.16" evidence="2"/>
<dbReference type="InterPro" id="IPR006677">
    <property type="entry name" value="tRNA_intron_Endonuc_cat-like"/>
</dbReference>
<evidence type="ECO:0000313" key="7">
    <source>
        <dbReference type="EMBL" id="KXZ43093.1"/>
    </source>
</evidence>
<evidence type="ECO:0000256" key="1">
    <source>
        <dbReference type="ARBA" id="ARBA00008078"/>
    </source>
</evidence>
<dbReference type="GO" id="GO:0000379">
    <property type="term" value="P:tRNA-type intron splice site recognition and cleavage"/>
    <property type="evidence" value="ECO:0007669"/>
    <property type="project" value="TreeGrafter"/>
</dbReference>
<dbReference type="PANTHER" id="PTHR21227:SF0">
    <property type="entry name" value="TRNA-SPLICING ENDONUCLEASE SUBUNIT SEN2"/>
    <property type="match status" value="1"/>
</dbReference>
<dbReference type="Proteomes" id="UP000075714">
    <property type="component" value="Unassembled WGS sequence"/>
</dbReference>
<evidence type="ECO:0000256" key="4">
    <source>
        <dbReference type="SAM" id="MobiDB-lite"/>
    </source>
</evidence>
<gene>
    <name evidence="7" type="ORF">GPECTOR_102g46</name>
</gene>
<evidence type="ECO:0000259" key="6">
    <source>
        <dbReference type="Pfam" id="PF01974"/>
    </source>
</evidence>
<evidence type="ECO:0000256" key="3">
    <source>
        <dbReference type="ARBA" id="ARBA00034031"/>
    </source>
</evidence>
<evidence type="ECO:0000313" key="8">
    <source>
        <dbReference type="Proteomes" id="UP000075714"/>
    </source>
</evidence>
<comment type="caution">
    <text evidence="7">The sequence shown here is derived from an EMBL/GenBank/DDBJ whole genome shotgun (WGS) entry which is preliminary data.</text>
</comment>
<organism evidence="7 8">
    <name type="scientific">Gonium pectorale</name>
    <name type="common">Green alga</name>
    <dbReference type="NCBI Taxonomy" id="33097"/>
    <lineage>
        <taxon>Eukaryota</taxon>
        <taxon>Viridiplantae</taxon>
        <taxon>Chlorophyta</taxon>
        <taxon>core chlorophytes</taxon>
        <taxon>Chlorophyceae</taxon>
        <taxon>CS clade</taxon>
        <taxon>Chlamydomonadales</taxon>
        <taxon>Volvocaceae</taxon>
        <taxon>Gonium</taxon>
    </lineage>
</organism>
<dbReference type="CDD" id="cd22363">
    <property type="entry name" value="tRNA-intron_lyase_C"/>
    <property type="match status" value="1"/>
</dbReference>
<dbReference type="GO" id="GO:0003676">
    <property type="term" value="F:nucleic acid binding"/>
    <property type="evidence" value="ECO:0007669"/>
    <property type="project" value="InterPro"/>
</dbReference>
<dbReference type="GO" id="GO:0000213">
    <property type="term" value="F:tRNA-intron lyase activity"/>
    <property type="evidence" value="ECO:0007669"/>
    <property type="project" value="UniProtKB-EC"/>
</dbReference>
<dbReference type="InterPro" id="IPR006676">
    <property type="entry name" value="tRNA_splic"/>
</dbReference>
<feature type="compositionally biased region" description="Low complexity" evidence="4">
    <location>
        <begin position="169"/>
        <end position="195"/>
    </location>
</feature>